<dbReference type="EMBL" id="HBIA01011129">
    <property type="protein sequence ID" value="CAE0233850.1"/>
    <property type="molecule type" value="Transcribed_RNA"/>
</dbReference>
<dbReference type="SUPFAM" id="SSF81606">
    <property type="entry name" value="PP2C-like"/>
    <property type="match status" value="1"/>
</dbReference>
<name>A0A7S3FUN5_9SPIT</name>
<dbReference type="InterPro" id="IPR001932">
    <property type="entry name" value="PPM-type_phosphatase-like_dom"/>
</dbReference>
<dbReference type="InterPro" id="IPR036457">
    <property type="entry name" value="PPM-type-like_dom_sf"/>
</dbReference>
<feature type="domain" description="PPM-type phosphatase" evidence="1">
    <location>
        <begin position="1"/>
        <end position="103"/>
    </location>
</feature>
<proteinExistence type="predicted"/>
<sequence length="104" mass="11772">MYPGLKTTRTLGDFVSHQIGVISEPQITKTEISLHDKYIVVATNGLWDLIGPDELFDLINEMNVGQREMPGQIPLVIWQKIKDLRHQAEGMPINDITFVLSNLN</sequence>
<dbReference type="PROSITE" id="PS51746">
    <property type="entry name" value="PPM_2"/>
    <property type="match status" value="1"/>
</dbReference>
<dbReference type="Gene3D" id="3.60.40.10">
    <property type="entry name" value="PPM-type phosphatase domain"/>
    <property type="match status" value="1"/>
</dbReference>
<evidence type="ECO:0000259" key="1">
    <source>
        <dbReference type="PROSITE" id="PS51746"/>
    </source>
</evidence>
<organism evidence="2">
    <name type="scientific">Strombidium rassoulzadegani</name>
    <dbReference type="NCBI Taxonomy" id="1082188"/>
    <lineage>
        <taxon>Eukaryota</taxon>
        <taxon>Sar</taxon>
        <taxon>Alveolata</taxon>
        <taxon>Ciliophora</taxon>
        <taxon>Intramacronucleata</taxon>
        <taxon>Spirotrichea</taxon>
        <taxon>Oligotrichia</taxon>
        <taxon>Strombidiidae</taxon>
        <taxon>Strombidium</taxon>
    </lineage>
</organism>
<protein>
    <recommendedName>
        <fullName evidence="1">PPM-type phosphatase domain-containing protein</fullName>
    </recommendedName>
</protein>
<gene>
    <name evidence="2" type="ORF">SRAS04492_LOCUS5652</name>
</gene>
<evidence type="ECO:0000313" key="2">
    <source>
        <dbReference type="EMBL" id="CAE0233850.1"/>
    </source>
</evidence>
<reference evidence="2" key="1">
    <citation type="submission" date="2021-01" db="EMBL/GenBank/DDBJ databases">
        <authorList>
            <person name="Corre E."/>
            <person name="Pelletier E."/>
            <person name="Niang G."/>
            <person name="Scheremetjew M."/>
            <person name="Finn R."/>
            <person name="Kale V."/>
            <person name="Holt S."/>
            <person name="Cochrane G."/>
            <person name="Meng A."/>
            <person name="Brown T."/>
            <person name="Cohen L."/>
        </authorList>
    </citation>
    <scope>NUCLEOTIDE SEQUENCE</scope>
    <source>
        <strain evidence="2">Ras09</strain>
    </source>
</reference>
<accession>A0A7S3FUN5</accession>
<dbReference type="AlphaFoldDB" id="A0A7S3FUN5"/>
<dbReference type="Pfam" id="PF00481">
    <property type="entry name" value="PP2C"/>
    <property type="match status" value="1"/>
</dbReference>